<comment type="caution">
    <text evidence="1">The sequence shown here is derived from an EMBL/GenBank/DDBJ whole genome shotgun (WGS) entry which is preliminary data.</text>
</comment>
<evidence type="ECO:0000313" key="1">
    <source>
        <dbReference type="EMBL" id="GAH89276.1"/>
    </source>
</evidence>
<accession>X1J3I2</accession>
<dbReference type="EMBL" id="BARU01037650">
    <property type="protein sequence ID" value="GAH89276.1"/>
    <property type="molecule type" value="Genomic_DNA"/>
</dbReference>
<feature type="non-terminal residue" evidence="1">
    <location>
        <position position="75"/>
    </location>
</feature>
<protein>
    <submittedName>
        <fullName evidence="1">Uncharacterized protein</fullName>
    </submittedName>
</protein>
<proteinExistence type="predicted"/>
<name>X1J3I2_9ZZZZ</name>
<dbReference type="AlphaFoldDB" id="X1J3I2"/>
<organism evidence="1">
    <name type="scientific">marine sediment metagenome</name>
    <dbReference type="NCBI Taxonomy" id="412755"/>
    <lineage>
        <taxon>unclassified sequences</taxon>
        <taxon>metagenomes</taxon>
        <taxon>ecological metagenomes</taxon>
    </lineage>
</organism>
<reference evidence="1" key="1">
    <citation type="journal article" date="2014" name="Front. Microbiol.">
        <title>High frequency of phylogenetically diverse reductive dehalogenase-homologous genes in deep subseafloor sedimentary metagenomes.</title>
        <authorList>
            <person name="Kawai M."/>
            <person name="Futagami T."/>
            <person name="Toyoda A."/>
            <person name="Takaki Y."/>
            <person name="Nishi S."/>
            <person name="Hori S."/>
            <person name="Arai W."/>
            <person name="Tsubouchi T."/>
            <person name="Morono Y."/>
            <person name="Uchiyama I."/>
            <person name="Ito T."/>
            <person name="Fujiyama A."/>
            <person name="Inagaki F."/>
            <person name="Takami H."/>
        </authorList>
    </citation>
    <scope>NUCLEOTIDE SEQUENCE</scope>
    <source>
        <strain evidence="1">Expedition CK06-06</strain>
    </source>
</reference>
<sequence length="75" mass="8108">MPCYLRGDGKVKNPWFRLLRAPCGPHRSHGLGLRASVAVQDRPAPRIGCLADALVEHPSRRLTPLGKGATQEPSA</sequence>
<gene>
    <name evidence="1" type="ORF">S03H2_58621</name>
</gene>